<comment type="similarity">
    <text evidence="1">Belongs to the class-II aminoacyl-tRNA synthetase family.</text>
</comment>
<evidence type="ECO:0000256" key="9">
    <source>
        <dbReference type="ARBA" id="ARBA00023146"/>
    </source>
</evidence>
<dbReference type="FunFam" id="3.30.980.10:FF:000004">
    <property type="entry name" value="Alanine--tRNA ligase, cytoplasmic"/>
    <property type="match status" value="1"/>
</dbReference>
<evidence type="ECO:0000259" key="10">
    <source>
        <dbReference type="PROSITE" id="PS50860"/>
    </source>
</evidence>
<dbReference type="GO" id="GO:0000049">
    <property type="term" value="F:tRNA binding"/>
    <property type="evidence" value="ECO:0007669"/>
    <property type="project" value="UniProtKB-KW"/>
</dbReference>
<dbReference type="GO" id="GO:0006419">
    <property type="term" value="P:alanyl-tRNA aminoacylation"/>
    <property type="evidence" value="ECO:0007669"/>
    <property type="project" value="InterPro"/>
</dbReference>
<evidence type="ECO:0000313" key="11">
    <source>
        <dbReference type="EMBL" id="OGB74220.1"/>
    </source>
</evidence>
<comment type="caution">
    <text evidence="11">The sequence shown here is derived from an EMBL/GenBank/DDBJ whole genome shotgun (WGS) entry which is preliminary data.</text>
</comment>
<dbReference type="PROSITE" id="PS50860">
    <property type="entry name" value="AA_TRNA_LIGASE_II_ALA"/>
    <property type="match status" value="1"/>
</dbReference>
<evidence type="ECO:0000256" key="4">
    <source>
        <dbReference type="ARBA" id="ARBA00022598"/>
    </source>
</evidence>
<accession>A0A1F4NS19</accession>
<dbReference type="Gene3D" id="3.30.930.10">
    <property type="entry name" value="Bira Bifunctional Protein, Domain 2"/>
    <property type="match status" value="1"/>
</dbReference>
<dbReference type="Pfam" id="PF01411">
    <property type="entry name" value="tRNA-synt_2c"/>
    <property type="match status" value="1"/>
</dbReference>
<evidence type="ECO:0000256" key="3">
    <source>
        <dbReference type="ARBA" id="ARBA00022555"/>
    </source>
</evidence>
<evidence type="ECO:0000256" key="2">
    <source>
        <dbReference type="ARBA" id="ARBA00013168"/>
    </source>
</evidence>
<proteinExistence type="inferred from homology"/>
<dbReference type="InterPro" id="IPR050058">
    <property type="entry name" value="Ala-tRNA_ligase"/>
</dbReference>
<evidence type="ECO:0000256" key="1">
    <source>
        <dbReference type="ARBA" id="ARBA00008226"/>
    </source>
</evidence>
<dbReference type="InterPro" id="IPR002318">
    <property type="entry name" value="Ala-tRNA-lgiase_IIc"/>
</dbReference>
<keyword evidence="4" id="KW-0436">Ligase</keyword>
<dbReference type="InterPro" id="IPR018165">
    <property type="entry name" value="Ala-tRNA-synth_IIc_core"/>
</dbReference>
<dbReference type="EC" id="6.1.1.7" evidence="2"/>
<evidence type="ECO:0000313" key="12">
    <source>
        <dbReference type="Proteomes" id="UP000176651"/>
    </source>
</evidence>
<dbReference type="Gene3D" id="3.30.980.10">
    <property type="entry name" value="Threonyl-trna Synthetase, Chain A, domain 2"/>
    <property type="match status" value="1"/>
</dbReference>
<evidence type="ECO:0000256" key="7">
    <source>
        <dbReference type="ARBA" id="ARBA00022884"/>
    </source>
</evidence>
<dbReference type="AlphaFoldDB" id="A0A1F4NS19"/>
<dbReference type="GO" id="GO:0004813">
    <property type="term" value="F:alanine-tRNA ligase activity"/>
    <property type="evidence" value="ECO:0007669"/>
    <property type="project" value="UniProtKB-EC"/>
</dbReference>
<dbReference type="EMBL" id="META01000003">
    <property type="protein sequence ID" value="OGB74220.1"/>
    <property type="molecule type" value="Genomic_DNA"/>
</dbReference>
<reference evidence="11 12" key="1">
    <citation type="journal article" date="2016" name="Nat. Commun.">
        <title>Thousands of microbial genomes shed light on interconnected biogeochemical processes in an aquifer system.</title>
        <authorList>
            <person name="Anantharaman K."/>
            <person name="Brown C.T."/>
            <person name="Hug L.A."/>
            <person name="Sharon I."/>
            <person name="Castelle C.J."/>
            <person name="Probst A.J."/>
            <person name="Thomas B.C."/>
            <person name="Singh A."/>
            <person name="Wilkins M.J."/>
            <person name="Karaoz U."/>
            <person name="Brodie E.L."/>
            <person name="Williams K.H."/>
            <person name="Hubbard S.S."/>
            <person name="Banfield J.F."/>
        </authorList>
    </citation>
    <scope>NUCLEOTIDE SEQUENCE [LARGE SCALE GENOMIC DNA]</scope>
</reference>
<dbReference type="SMART" id="SM00863">
    <property type="entry name" value="tRNA_SAD"/>
    <property type="match status" value="1"/>
</dbReference>
<evidence type="ECO:0000256" key="5">
    <source>
        <dbReference type="ARBA" id="ARBA00022741"/>
    </source>
</evidence>
<dbReference type="Gene3D" id="3.30.54.20">
    <property type="match status" value="1"/>
</dbReference>
<feature type="domain" description="Alanyl-transfer RNA synthetases family profile" evidence="10">
    <location>
        <begin position="1"/>
        <end position="584"/>
    </location>
</feature>
<dbReference type="Proteomes" id="UP000176651">
    <property type="component" value="Unassembled WGS sequence"/>
</dbReference>
<dbReference type="SUPFAM" id="SSF55186">
    <property type="entry name" value="ThrRS/AlaRS common domain"/>
    <property type="match status" value="1"/>
</dbReference>
<keyword evidence="9" id="KW-0030">Aminoacyl-tRNA synthetase</keyword>
<dbReference type="GO" id="GO:0005737">
    <property type="term" value="C:cytoplasm"/>
    <property type="evidence" value="ECO:0007669"/>
    <property type="project" value="InterPro"/>
</dbReference>
<dbReference type="SUPFAM" id="SSF101353">
    <property type="entry name" value="Putative anticodon-binding domain of alanyl-tRNA synthetase (AlaRS)"/>
    <property type="match status" value="1"/>
</dbReference>
<dbReference type="PRINTS" id="PR00980">
    <property type="entry name" value="TRNASYNTHALA"/>
</dbReference>
<dbReference type="InterPro" id="IPR012947">
    <property type="entry name" value="tRNA_SAD"/>
</dbReference>
<dbReference type="Pfam" id="PF07973">
    <property type="entry name" value="tRNA_SAD"/>
    <property type="match status" value="1"/>
</dbReference>
<keyword evidence="6" id="KW-0067">ATP-binding</keyword>
<dbReference type="PANTHER" id="PTHR11777">
    <property type="entry name" value="ALANYL-TRNA SYNTHETASE"/>
    <property type="match status" value="1"/>
</dbReference>
<dbReference type="InterPro" id="IPR045864">
    <property type="entry name" value="aa-tRNA-synth_II/BPL/LPL"/>
</dbReference>
<dbReference type="InterPro" id="IPR018163">
    <property type="entry name" value="Thr/Ala-tRNA-synth_IIc_edit"/>
</dbReference>
<dbReference type="InterPro" id="IPR018164">
    <property type="entry name" value="Ala-tRNA-synth_IIc_N"/>
</dbReference>
<protein>
    <recommendedName>
        <fullName evidence="2">alanine--tRNA ligase</fullName>
        <ecNumber evidence="2">6.1.1.7</ecNumber>
    </recommendedName>
</protein>
<keyword evidence="8" id="KW-0648">Protein biosynthesis</keyword>
<dbReference type="PANTHER" id="PTHR11777:SF9">
    <property type="entry name" value="ALANINE--TRNA LIGASE, CYTOPLASMIC"/>
    <property type="match status" value="1"/>
</dbReference>
<dbReference type="SUPFAM" id="SSF55681">
    <property type="entry name" value="Class II aaRS and biotin synthetases"/>
    <property type="match status" value="1"/>
</dbReference>
<gene>
    <name evidence="11" type="ORF">A2V68_00420</name>
</gene>
<evidence type="ECO:0000256" key="8">
    <source>
        <dbReference type="ARBA" id="ARBA00022917"/>
    </source>
</evidence>
<name>A0A1F4NS19_UNCK3</name>
<evidence type="ECO:0000256" key="6">
    <source>
        <dbReference type="ARBA" id="ARBA00022840"/>
    </source>
</evidence>
<dbReference type="GO" id="GO:0002161">
    <property type="term" value="F:aminoacyl-tRNA deacylase activity"/>
    <property type="evidence" value="ECO:0007669"/>
    <property type="project" value="TreeGrafter"/>
</dbReference>
<sequence>MDYQKVRDRFVQFFEAKGHRIVPSSSLIPQDDASVLLTTAGMQQFKPCFAGVDSPYGDLAISIQKCFRLSDIDSVGDDTHLTFFEMFGNFAFRGEVSKEQAILWAWEFLASPNWMAIGRDRITASYYNGNRAGTKADGEAKTALSKVDGLSRVTAQPDTENFWGPTGSEGPCGPTVEFYVDGVEVWNVVFNEFYCQPDGTLSPAVGGLGIDTGMGLERLLLTVTPEAESIYDTDAFAPIIAMIKAHTPGEEAGVTKSIRIVADHLRGSVFLLSDHVQPSNKEQGYVLRRLLRRAILHLDKLNALAGFEEIIGAIIGRYGDFYPELLSQKDMIIQLANLERDKFLKTITQGRKELDKVISESENSITGERAFDLFATYGLPLDFIKEEAAQHHLKVDENSFERAFQSHQEISRAGVESKFGGHGLSSGAQVSEADQQVITRLHTATHLLHAALIKFLGNEVKQAGSDLNTERARFDFTFSRALTDDEKRQVEDWVNEQIQKDLPVKKEAKPLQEALGEGALAFFKQKYPNVVDVYTIYDPATDEVISKELCGGPHVSRTSEIDKFHITKEQSSSAGVRRIRAVIN</sequence>
<keyword evidence="5" id="KW-0547">Nucleotide-binding</keyword>
<organism evidence="11 12">
    <name type="scientific">candidate division Kazan bacterium RBG_13_50_9</name>
    <dbReference type="NCBI Taxonomy" id="1798535"/>
    <lineage>
        <taxon>Bacteria</taxon>
        <taxon>Bacteria division Kazan-3B-28</taxon>
    </lineage>
</organism>
<dbReference type="STRING" id="1798535.A2V68_00420"/>
<keyword evidence="3" id="KW-0820">tRNA-binding</keyword>
<dbReference type="NCBIfam" id="NF002436">
    <property type="entry name" value="PRK01584.1"/>
    <property type="match status" value="1"/>
</dbReference>
<dbReference type="InterPro" id="IPR018162">
    <property type="entry name" value="Ala-tRNA-ligase_IIc_anticod-bd"/>
</dbReference>
<dbReference type="GO" id="GO:0005524">
    <property type="term" value="F:ATP binding"/>
    <property type="evidence" value="ECO:0007669"/>
    <property type="project" value="UniProtKB-KW"/>
</dbReference>
<keyword evidence="7" id="KW-0694">RNA-binding</keyword>